<dbReference type="GO" id="GO:0019776">
    <property type="term" value="F:Atg8-family ligase activity"/>
    <property type="evidence" value="ECO:0007669"/>
    <property type="project" value="TreeGrafter"/>
</dbReference>
<sequence length="343" mass="38637">MAIQSLLHKVAEHLNPVLKNSKFKETGVLTPEEFVLAGDYLVFKCPTWSWAPGNPNKRREYLPADKQFLITRNVPCLRRAEQMVFGLDDGLEQVGDDGWVSAYAGHKGVSAHDDDDIEEIGDIEDSDVQIPSAKEIERLTKGVEEVEISTNEKDLDTPLGQATEENEEEIEDIPSDIEDIPDIDDELEGLDSVEDSDPAAAEATNASASQPDAEAAGEVEDKILRTRTYDISITYDKYYQTPRVWLFGYDEQGKPLTTRQIFEDISEDHAKKTVTIETHPHLGVQQASIHPCKHAHVMKKIIERAVDSGRREIRVDQYLVIFLKFMSSVLPTIEYDYTMSTDI</sequence>
<evidence type="ECO:0000313" key="12">
    <source>
        <dbReference type="EMBL" id="KAJ1647796.1"/>
    </source>
</evidence>
<evidence type="ECO:0000256" key="1">
    <source>
        <dbReference type="ARBA" id="ARBA00004496"/>
    </source>
</evidence>
<dbReference type="GO" id="GO:0044804">
    <property type="term" value="P:nucleophagy"/>
    <property type="evidence" value="ECO:0007669"/>
    <property type="project" value="TreeGrafter"/>
</dbReference>
<dbReference type="Pfam" id="PF03987">
    <property type="entry name" value="Autophagy_act_C"/>
    <property type="match status" value="1"/>
</dbReference>
<evidence type="ECO:0000256" key="11">
    <source>
        <dbReference type="SAM" id="MobiDB-lite"/>
    </source>
</evidence>
<dbReference type="Gene3D" id="3.30.1460.50">
    <property type="match status" value="1"/>
</dbReference>
<proteinExistence type="inferred from homology"/>
<keyword evidence="5" id="KW-0963">Cytoplasm</keyword>
<dbReference type="PANTHER" id="PTHR12866">
    <property type="entry name" value="UBIQUITIN-LIKE-CONJUGATING ENZYME ATG3"/>
    <property type="match status" value="1"/>
</dbReference>
<gene>
    <name evidence="12" type="primary">ATG3</name>
    <name evidence="12" type="ORF">LPJ64_000830</name>
</gene>
<keyword evidence="13" id="KW-1185">Reference proteome</keyword>
<dbReference type="GO" id="GO:0005829">
    <property type="term" value="C:cytosol"/>
    <property type="evidence" value="ECO:0007669"/>
    <property type="project" value="TreeGrafter"/>
</dbReference>
<dbReference type="GO" id="GO:0061723">
    <property type="term" value="P:glycophagy"/>
    <property type="evidence" value="ECO:0007669"/>
    <property type="project" value="TreeGrafter"/>
</dbReference>
<comment type="subcellular location">
    <subcellularLocation>
        <location evidence="1">Cytoplasm</location>
    </subcellularLocation>
</comment>
<evidence type="ECO:0000256" key="6">
    <source>
        <dbReference type="ARBA" id="ARBA00022786"/>
    </source>
</evidence>
<evidence type="ECO:0000256" key="7">
    <source>
        <dbReference type="ARBA" id="ARBA00022927"/>
    </source>
</evidence>
<accession>A0A9W7XR69</accession>
<dbReference type="InterPro" id="IPR007135">
    <property type="entry name" value="Atg3/Atg10"/>
</dbReference>
<dbReference type="EMBL" id="JANBOH010000019">
    <property type="protein sequence ID" value="KAJ1647796.1"/>
    <property type="molecule type" value="Genomic_DNA"/>
</dbReference>
<evidence type="ECO:0000256" key="4">
    <source>
        <dbReference type="ARBA" id="ARBA00022448"/>
    </source>
</evidence>
<dbReference type="GO" id="GO:0000045">
    <property type="term" value="P:autophagosome assembly"/>
    <property type="evidence" value="ECO:0007669"/>
    <property type="project" value="TreeGrafter"/>
</dbReference>
<evidence type="ECO:0000256" key="10">
    <source>
        <dbReference type="ARBA" id="ARBA00033139"/>
    </source>
</evidence>
<keyword evidence="8" id="KW-0072">Autophagy</keyword>
<feature type="compositionally biased region" description="Low complexity" evidence="11">
    <location>
        <begin position="199"/>
        <end position="208"/>
    </location>
</feature>
<evidence type="ECO:0000256" key="5">
    <source>
        <dbReference type="ARBA" id="ARBA00022490"/>
    </source>
</evidence>
<dbReference type="GO" id="GO:0015031">
    <property type="term" value="P:protein transport"/>
    <property type="evidence" value="ECO:0007669"/>
    <property type="project" value="UniProtKB-KW"/>
</dbReference>
<feature type="compositionally biased region" description="Basic and acidic residues" evidence="11">
    <location>
        <begin position="144"/>
        <end position="156"/>
    </location>
</feature>
<evidence type="ECO:0000313" key="13">
    <source>
        <dbReference type="Proteomes" id="UP001145021"/>
    </source>
</evidence>
<keyword evidence="4" id="KW-0813">Transport</keyword>
<dbReference type="FunFam" id="3.30.1460.50:FF:000007">
    <property type="entry name" value="Autophagy-related protein 3"/>
    <property type="match status" value="1"/>
</dbReference>
<dbReference type="GO" id="GO:0000422">
    <property type="term" value="P:autophagy of mitochondrion"/>
    <property type="evidence" value="ECO:0007669"/>
    <property type="project" value="TreeGrafter"/>
</dbReference>
<comment type="similarity">
    <text evidence="2">Belongs to the ATG3 family.</text>
</comment>
<evidence type="ECO:0000256" key="9">
    <source>
        <dbReference type="ARBA" id="ARBA00032144"/>
    </source>
</evidence>
<reference evidence="12" key="1">
    <citation type="submission" date="2022-07" db="EMBL/GenBank/DDBJ databases">
        <title>Phylogenomic reconstructions and comparative analyses of Kickxellomycotina fungi.</title>
        <authorList>
            <person name="Reynolds N.K."/>
            <person name="Stajich J.E."/>
            <person name="Barry K."/>
            <person name="Grigoriev I.V."/>
            <person name="Crous P."/>
            <person name="Smith M.E."/>
        </authorList>
    </citation>
    <scope>NUCLEOTIDE SEQUENCE</scope>
    <source>
        <strain evidence="12">NBRC 105413</strain>
    </source>
</reference>
<name>A0A9W7XR69_9FUNG</name>
<dbReference type="PANTHER" id="PTHR12866:SF2">
    <property type="entry name" value="UBIQUITIN-LIKE-CONJUGATING ENZYME ATG3"/>
    <property type="match status" value="1"/>
</dbReference>
<organism evidence="12 13">
    <name type="scientific">Coemansia asiatica</name>
    <dbReference type="NCBI Taxonomy" id="1052880"/>
    <lineage>
        <taxon>Eukaryota</taxon>
        <taxon>Fungi</taxon>
        <taxon>Fungi incertae sedis</taxon>
        <taxon>Zoopagomycota</taxon>
        <taxon>Kickxellomycotina</taxon>
        <taxon>Kickxellomycetes</taxon>
        <taxon>Kickxellales</taxon>
        <taxon>Kickxellaceae</taxon>
        <taxon>Coemansia</taxon>
    </lineage>
</organism>
<dbReference type="AlphaFoldDB" id="A0A9W7XR69"/>
<keyword evidence="7" id="KW-0653">Protein transport</keyword>
<comment type="caution">
    <text evidence="12">The sequence shown here is derived from an EMBL/GenBank/DDBJ whole genome shotgun (WGS) entry which is preliminary data.</text>
</comment>
<keyword evidence="6" id="KW-0833">Ubl conjugation pathway</keyword>
<dbReference type="Proteomes" id="UP001145021">
    <property type="component" value="Unassembled WGS sequence"/>
</dbReference>
<protein>
    <recommendedName>
        <fullName evidence="3">Autophagy-related protein 3</fullName>
    </recommendedName>
    <alternativeName>
        <fullName evidence="9 10">Autophagy-related E2-like conjugation enzyme ATG3</fullName>
    </alternativeName>
</protein>
<evidence type="ECO:0000256" key="3">
    <source>
        <dbReference type="ARBA" id="ARBA00018067"/>
    </source>
</evidence>
<feature type="region of interest" description="Disordered" evidence="11">
    <location>
        <begin position="144"/>
        <end position="170"/>
    </location>
</feature>
<dbReference type="GO" id="GO:0000407">
    <property type="term" value="C:phagophore assembly site"/>
    <property type="evidence" value="ECO:0007669"/>
    <property type="project" value="TreeGrafter"/>
</dbReference>
<evidence type="ECO:0000256" key="8">
    <source>
        <dbReference type="ARBA" id="ARBA00023006"/>
    </source>
</evidence>
<evidence type="ECO:0000256" key="2">
    <source>
        <dbReference type="ARBA" id="ARBA00007683"/>
    </source>
</evidence>
<feature type="region of interest" description="Disordered" evidence="11">
    <location>
        <begin position="196"/>
        <end position="217"/>
    </location>
</feature>